<reference evidence="2 4" key="2">
    <citation type="submission" date="2024-07" db="EMBL/GenBank/DDBJ databases">
        <title>Genomic Encyclopedia of Type Strains, Phase V (KMG-V): Genome sequencing to study the core and pangenomes of soil and plant-associated prokaryotes.</title>
        <authorList>
            <person name="Whitman W."/>
        </authorList>
    </citation>
    <scope>NUCLEOTIDE SEQUENCE [LARGE SCALE GENOMIC DNA]</scope>
    <source>
        <strain evidence="2 4">USDA 415</strain>
    </source>
</reference>
<protein>
    <submittedName>
        <fullName evidence="1">Chaperone modulatory protein CbpM</fullName>
    </submittedName>
</protein>
<name>A0A1E3EFE0_BRAEL</name>
<keyword evidence="4" id="KW-1185">Reference proteome</keyword>
<dbReference type="Pfam" id="PF13591">
    <property type="entry name" value="MerR_2"/>
    <property type="match status" value="1"/>
</dbReference>
<dbReference type="RefSeq" id="WP_016843344.1">
    <property type="nucleotide sequence ID" value="NZ_BJNL01000027.1"/>
</dbReference>
<dbReference type="Gene3D" id="1.10.1660.10">
    <property type="match status" value="1"/>
</dbReference>
<proteinExistence type="predicted"/>
<evidence type="ECO:0000313" key="3">
    <source>
        <dbReference type="Proteomes" id="UP000673383"/>
    </source>
</evidence>
<dbReference type="GeneID" id="92952328"/>
<reference evidence="1" key="1">
    <citation type="submission" date="2021-02" db="EMBL/GenBank/DDBJ databases">
        <title>Genomic Encyclopedia of Type Strains, Phase IV (KMG-V): Genome sequencing to study the core and pangenomes of soil and plant-associated prokaryotes.</title>
        <authorList>
            <person name="Whitman W."/>
        </authorList>
    </citation>
    <scope>NUCLEOTIDE SEQUENCE</scope>
    <source>
        <strain evidence="1">USDA 406</strain>
    </source>
</reference>
<dbReference type="STRING" id="29448.QU41_11450"/>
<comment type="caution">
    <text evidence="1">The sequence shown here is derived from an EMBL/GenBank/DDBJ whole genome shotgun (WGS) entry which is preliminary data.</text>
</comment>
<sequence>MNKQQFLIDTGLEVQTLEFWIEQQWLVPEETAHETSFSDTDVARAHLIRDLKGDFGVNDEGIDVILHLVDQLHGLRRAFEQLHKDMASPPR</sequence>
<dbReference type="Proteomes" id="UP001565471">
    <property type="component" value="Unassembled WGS sequence"/>
</dbReference>
<evidence type="ECO:0000313" key="4">
    <source>
        <dbReference type="Proteomes" id="UP001565471"/>
    </source>
</evidence>
<dbReference type="EMBL" id="JBGBZA010000002">
    <property type="protein sequence ID" value="MEY9319735.1"/>
    <property type="molecule type" value="Genomic_DNA"/>
</dbReference>
<dbReference type="AlphaFoldDB" id="A0A1E3EFE0"/>
<dbReference type="Proteomes" id="UP000673383">
    <property type="component" value="Unassembled WGS sequence"/>
</dbReference>
<dbReference type="OrthoDB" id="9800876at2"/>
<gene>
    <name evidence="2" type="ORF">ABIF29_006534</name>
    <name evidence="1" type="ORF">JOH49_004691</name>
</gene>
<dbReference type="eggNOG" id="COG0789">
    <property type="taxonomic scope" value="Bacteria"/>
</dbReference>
<evidence type="ECO:0000313" key="2">
    <source>
        <dbReference type="EMBL" id="MEY9319735.1"/>
    </source>
</evidence>
<organism evidence="1 3">
    <name type="scientific">Bradyrhizobium elkanii</name>
    <dbReference type="NCBI Taxonomy" id="29448"/>
    <lineage>
        <taxon>Bacteria</taxon>
        <taxon>Pseudomonadati</taxon>
        <taxon>Pseudomonadota</taxon>
        <taxon>Alphaproteobacteria</taxon>
        <taxon>Hyphomicrobiales</taxon>
        <taxon>Nitrobacteraceae</taxon>
        <taxon>Bradyrhizobium</taxon>
    </lineage>
</organism>
<accession>A0A1E3EFE0</accession>
<dbReference type="EMBL" id="JAFICZ010000001">
    <property type="protein sequence ID" value="MBP1294938.1"/>
    <property type="molecule type" value="Genomic_DNA"/>
</dbReference>
<evidence type="ECO:0000313" key="1">
    <source>
        <dbReference type="EMBL" id="MBP1294938.1"/>
    </source>
</evidence>